<gene>
    <name evidence="1" type="ORF">FMU92_08050</name>
</gene>
<protein>
    <submittedName>
        <fullName evidence="1">Uncharacterized protein</fullName>
    </submittedName>
</protein>
<dbReference type="EMBL" id="AAHZVJ010000002">
    <property type="protein sequence ID" value="ECC0538324.1"/>
    <property type="molecule type" value="Genomic_DNA"/>
</dbReference>
<sequence>MATIKKSQVREAINEYQAKAIKEVNERFFEKKEAFRVQILKQEPELINLYEAFKKVKQVVSGESTLADSLFYGCFRELKVAPVCNTFEEFENYIKNCVAWWSLPGFSELEHAHESEKSEIYNEYDKVRELMKSIPSTQKCIAELEKLGFDLSDLKPEVTKAVAIIEVDKTKLGLVKKDN</sequence>
<comment type="caution">
    <text evidence="1">The sequence shown here is derived from an EMBL/GenBank/DDBJ whole genome shotgun (WGS) entry which is preliminary data.</text>
</comment>
<name>A0A6C7MRQ7_LISMN</name>
<reference evidence="1" key="1">
    <citation type="submission" date="2019-07" db="EMBL/GenBank/DDBJ databases">
        <authorList>
            <consortium name="GenomeTrakr: Next Generation Sequencing Network for Food Pathogen Tracability"/>
        </authorList>
    </citation>
    <scope>NUCLEOTIDE SEQUENCE</scope>
    <source>
        <strain evidence="1">CFSAN085147</strain>
    </source>
</reference>
<evidence type="ECO:0000313" key="1">
    <source>
        <dbReference type="EMBL" id="ECC0538324.1"/>
    </source>
</evidence>
<organism evidence="1">
    <name type="scientific">Listeria monocytogenes</name>
    <dbReference type="NCBI Taxonomy" id="1639"/>
    <lineage>
        <taxon>Bacteria</taxon>
        <taxon>Bacillati</taxon>
        <taxon>Bacillota</taxon>
        <taxon>Bacilli</taxon>
        <taxon>Bacillales</taxon>
        <taxon>Listeriaceae</taxon>
        <taxon>Listeria</taxon>
    </lineage>
</organism>
<proteinExistence type="predicted"/>
<accession>A0A6C7MRQ7</accession>
<dbReference type="AlphaFoldDB" id="A0A6C7MRQ7"/>